<dbReference type="Gene3D" id="3.30.420.10">
    <property type="entry name" value="Ribonuclease H-like superfamily/Ribonuclease H"/>
    <property type="match status" value="1"/>
</dbReference>
<dbReference type="EMBL" id="JAJSOF020000023">
    <property type="protein sequence ID" value="KAJ4435593.1"/>
    <property type="molecule type" value="Genomic_DNA"/>
</dbReference>
<evidence type="ECO:0000313" key="2">
    <source>
        <dbReference type="Proteomes" id="UP001148838"/>
    </source>
</evidence>
<gene>
    <name evidence="1" type="ORF">ANN_18209</name>
</gene>
<proteinExistence type="predicted"/>
<organism evidence="1 2">
    <name type="scientific">Periplaneta americana</name>
    <name type="common">American cockroach</name>
    <name type="synonym">Blatta americana</name>
    <dbReference type="NCBI Taxonomy" id="6978"/>
    <lineage>
        <taxon>Eukaryota</taxon>
        <taxon>Metazoa</taxon>
        <taxon>Ecdysozoa</taxon>
        <taxon>Arthropoda</taxon>
        <taxon>Hexapoda</taxon>
        <taxon>Insecta</taxon>
        <taxon>Pterygota</taxon>
        <taxon>Neoptera</taxon>
        <taxon>Polyneoptera</taxon>
        <taxon>Dictyoptera</taxon>
        <taxon>Blattodea</taxon>
        <taxon>Blattoidea</taxon>
        <taxon>Blattidae</taxon>
        <taxon>Blattinae</taxon>
        <taxon>Periplaneta</taxon>
    </lineage>
</organism>
<keyword evidence="2" id="KW-1185">Reference proteome</keyword>
<dbReference type="Proteomes" id="UP001148838">
    <property type="component" value="Unassembled WGS sequence"/>
</dbReference>
<sequence length="204" mass="22695">MLAGSEFQSLGRAIVKEDEYEEVRWDGIVVKGGDVLSIAFSAYNIIDQASQLWMYNESFGGYLAIIVNMELHRYEKYSVCGFDDSQWPSVSPDFTASNIFLWEYLKTKLYARRLPDINSLINTIREEIAGVMPDTLQGVITTTMVDILSPRVVGGTDEYVLLVAGMTADLERVIGAASCDTIHLLRNVYALVHLPTAGSHSCNE</sequence>
<evidence type="ECO:0000313" key="1">
    <source>
        <dbReference type="EMBL" id="KAJ4435593.1"/>
    </source>
</evidence>
<comment type="caution">
    <text evidence="1">The sequence shown here is derived from an EMBL/GenBank/DDBJ whole genome shotgun (WGS) entry which is preliminary data.</text>
</comment>
<protein>
    <submittedName>
        <fullName evidence="1">Uncharacterized protein</fullName>
    </submittedName>
</protein>
<name>A0ABQ8SNM0_PERAM</name>
<accession>A0ABQ8SNM0</accession>
<reference evidence="1 2" key="1">
    <citation type="journal article" date="2022" name="Allergy">
        <title>Genome assembly and annotation of Periplaneta americana reveal a comprehensive cockroach allergen profile.</title>
        <authorList>
            <person name="Wang L."/>
            <person name="Xiong Q."/>
            <person name="Saelim N."/>
            <person name="Wang L."/>
            <person name="Nong W."/>
            <person name="Wan A.T."/>
            <person name="Shi M."/>
            <person name="Liu X."/>
            <person name="Cao Q."/>
            <person name="Hui J.H.L."/>
            <person name="Sookrung N."/>
            <person name="Leung T.F."/>
            <person name="Tungtrongchitr A."/>
            <person name="Tsui S.K.W."/>
        </authorList>
    </citation>
    <scope>NUCLEOTIDE SEQUENCE [LARGE SCALE GENOMIC DNA]</scope>
    <source>
        <strain evidence="1">PWHHKU_190912</strain>
    </source>
</reference>
<dbReference type="InterPro" id="IPR036397">
    <property type="entry name" value="RNaseH_sf"/>
</dbReference>